<dbReference type="InterPro" id="IPR023476">
    <property type="entry name" value="Pep_tRNA_hydro_II_dom_sf"/>
</dbReference>
<gene>
    <name evidence="9 10" type="primary">pth</name>
    <name evidence="10" type="ordered locus">MTBMA_c02750</name>
</gene>
<dbReference type="FunFam" id="3.40.1490.10:FF:000001">
    <property type="entry name" value="Peptidyl-tRNA hydrolase 2"/>
    <property type="match status" value="1"/>
</dbReference>
<dbReference type="HAMAP" id="MF_00628">
    <property type="entry name" value="Pept_tRNA_hydro_arch"/>
    <property type="match status" value="1"/>
</dbReference>
<keyword evidence="11" id="KW-1185">Reference proteome</keyword>
<evidence type="ECO:0000256" key="6">
    <source>
        <dbReference type="ARBA" id="ARBA00038050"/>
    </source>
</evidence>
<dbReference type="PANTHER" id="PTHR12649:SF11">
    <property type="entry name" value="PEPTIDYL-TRNA HYDROLASE 2, MITOCHONDRIAL"/>
    <property type="match status" value="1"/>
</dbReference>
<dbReference type="NCBIfam" id="NF003314">
    <property type="entry name" value="PRK04322.1"/>
    <property type="match status" value="1"/>
</dbReference>
<reference evidence="10 11" key="2">
    <citation type="journal article" date="2010" name="J. Bacteriol.">
        <title>Complete genome sequence of Methanothermobacter marburgensis, a methanoarchaeon model organism.</title>
        <authorList>
            <person name="Liesegang H."/>
            <person name="Kaster A.K."/>
            <person name="Wiezer A."/>
            <person name="Goenrich M."/>
            <person name="Wollherr A."/>
            <person name="Seedorf H."/>
            <person name="Gottschalk G."/>
            <person name="Thauer R.K."/>
        </authorList>
    </citation>
    <scope>NUCLEOTIDE SEQUENCE [LARGE SCALE GENOMIC DNA]</scope>
    <source>
        <strain evidence="11">ATCC BAA-927 / DSM 2133 / JCM 14651 / NBRC 100331 / OCM 82 / Marburg</strain>
    </source>
</reference>
<dbReference type="GO" id="GO:0006412">
    <property type="term" value="P:translation"/>
    <property type="evidence" value="ECO:0007669"/>
    <property type="project" value="UniProtKB-UniRule"/>
</dbReference>
<dbReference type="SUPFAM" id="SSF102462">
    <property type="entry name" value="Peptidyl-tRNA hydrolase II"/>
    <property type="match status" value="1"/>
</dbReference>
<dbReference type="RefSeq" id="WP_013295110.1">
    <property type="nucleotide sequence ID" value="NC_014408.1"/>
</dbReference>
<dbReference type="PANTHER" id="PTHR12649">
    <property type="entry name" value="PEPTIDYL-TRNA HYDROLASE 2"/>
    <property type="match status" value="1"/>
</dbReference>
<comment type="catalytic activity">
    <reaction evidence="7 9">
        <text>an N-acyl-L-alpha-aminoacyl-tRNA + H2O = an N-acyl-L-amino acid + a tRNA + H(+)</text>
        <dbReference type="Rhea" id="RHEA:54448"/>
        <dbReference type="Rhea" id="RHEA-COMP:10123"/>
        <dbReference type="Rhea" id="RHEA-COMP:13883"/>
        <dbReference type="ChEBI" id="CHEBI:15377"/>
        <dbReference type="ChEBI" id="CHEBI:15378"/>
        <dbReference type="ChEBI" id="CHEBI:59874"/>
        <dbReference type="ChEBI" id="CHEBI:78442"/>
        <dbReference type="ChEBI" id="CHEBI:138191"/>
        <dbReference type="EC" id="3.1.1.29"/>
    </reaction>
</comment>
<dbReference type="KEGG" id="mmg:MTBMA_c02750"/>
<dbReference type="AlphaFoldDB" id="D9PUI5"/>
<comment type="function">
    <text evidence="1 9">The natural substrate for this enzyme may be peptidyl-tRNAs which drop off the ribosome during protein synthesis.</text>
</comment>
<evidence type="ECO:0000313" key="11">
    <source>
        <dbReference type="Proteomes" id="UP000000345"/>
    </source>
</evidence>
<dbReference type="PaxDb" id="79929-MTBMA_c02750"/>
<dbReference type="Gene3D" id="3.40.1490.10">
    <property type="entry name" value="Bit1"/>
    <property type="match status" value="1"/>
</dbReference>
<dbReference type="HOGENOM" id="CLU_073661_2_2_2"/>
<evidence type="ECO:0000256" key="3">
    <source>
        <dbReference type="ARBA" id="ARBA00013260"/>
    </source>
</evidence>
<dbReference type="InterPro" id="IPR002833">
    <property type="entry name" value="PTH2"/>
</dbReference>
<evidence type="ECO:0000256" key="9">
    <source>
        <dbReference type="HAMAP-Rule" id="MF_00628"/>
    </source>
</evidence>
<dbReference type="EC" id="3.1.1.29" evidence="3 9"/>
<dbReference type="Pfam" id="PF01981">
    <property type="entry name" value="PTH2"/>
    <property type="match status" value="1"/>
</dbReference>
<comment type="similarity">
    <text evidence="6 9">Belongs to the PTH2 family.</text>
</comment>
<evidence type="ECO:0000256" key="7">
    <source>
        <dbReference type="ARBA" id="ARBA00048707"/>
    </source>
</evidence>
<comment type="subcellular location">
    <subcellularLocation>
        <location evidence="2 9">Cytoplasm</location>
    </subcellularLocation>
</comment>
<dbReference type="PATRIC" id="fig|79929.8.peg.269"/>
<name>D9PUI5_METTM</name>
<keyword evidence="4 9" id="KW-0963">Cytoplasm</keyword>
<evidence type="ECO:0000313" key="10">
    <source>
        <dbReference type="EMBL" id="ADL57883.1"/>
    </source>
</evidence>
<accession>D9PUI5</accession>
<evidence type="ECO:0000256" key="4">
    <source>
        <dbReference type="ARBA" id="ARBA00022490"/>
    </source>
</evidence>
<protein>
    <recommendedName>
        <fullName evidence="8 9">Peptidyl-tRNA hydrolase</fullName>
        <shortName evidence="9">PTH</shortName>
        <ecNumber evidence="3 9">3.1.1.29</ecNumber>
    </recommendedName>
</protein>
<dbReference type="GeneID" id="77399056"/>
<dbReference type="CDD" id="cd02430">
    <property type="entry name" value="PTH2"/>
    <property type="match status" value="1"/>
</dbReference>
<evidence type="ECO:0000256" key="5">
    <source>
        <dbReference type="ARBA" id="ARBA00022801"/>
    </source>
</evidence>
<proteinExistence type="inferred from homology"/>
<dbReference type="GeneID" id="9703981"/>
<dbReference type="GO" id="GO:0004045">
    <property type="term" value="F:peptidyl-tRNA hydrolase activity"/>
    <property type="evidence" value="ECO:0007669"/>
    <property type="project" value="UniProtKB-UniRule"/>
</dbReference>
<evidence type="ECO:0000256" key="2">
    <source>
        <dbReference type="ARBA" id="ARBA00004496"/>
    </source>
</evidence>
<dbReference type="Proteomes" id="UP000000345">
    <property type="component" value="Chromosome"/>
</dbReference>
<dbReference type="EMBL" id="CP001710">
    <property type="protein sequence ID" value="ADL57883.1"/>
    <property type="molecule type" value="Genomic_DNA"/>
</dbReference>
<evidence type="ECO:0000256" key="1">
    <source>
        <dbReference type="ARBA" id="ARBA00003043"/>
    </source>
</evidence>
<dbReference type="STRING" id="79929.MTBMA_c02750"/>
<organism evidence="10 11">
    <name type="scientific">Methanothermobacter marburgensis (strain ATCC BAA-927 / DSM 2133 / JCM 14651 / NBRC 100331 / OCM 82 / Marburg)</name>
    <name type="common">Methanobacterium thermoautotrophicum</name>
    <dbReference type="NCBI Taxonomy" id="79929"/>
    <lineage>
        <taxon>Archaea</taxon>
        <taxon>Methanobacteriati</taxon>
        <taxon>Methanobacteriota</taxon>
        <taxon>Methanomada group</taxon>
        <taxon>Methanobacteria</taxon>
        <taxon>Methanobacteriales</taxon>
        <taxon>Methanobacteriaceae</taxon>
        <taxon>Methanothermobacter</taxon>
    </lineage>
</organism>
<evidence type="ECO:0000256" key="8">
    <source>
        <dbReference type="ARBA" id="ARBA00050038"/>
    </source>
</evidence>
<dbReference type="OrthoDB" id="6075at2157"/>
<dbReference type="NCBIfam" id="TIGR00283">
    <property type="entry name" value="arch_pth2"/>
    <property type="match status" value="1"/>
</dbReference>
<sequence length="112" mass="12302">MKQVIIVRSDLKMGKGKIAAQACHASIGSFKKTDPDKIRRWEIDGSKKVIVSVKSLDELLEIYESVKDSGISYYLVRDAGHTQIPAGTITCLGIGPDEDEKIDKITGDLKLL</sequence>
<keyword evidence="5 9" id="KW-0378">Hydrolase</keyword>
<dbReference type="InterPro" id="IPR034759">
    <property type="entry name" value="Pept_tRNA_hydro_arch"/>
</dbReference>
<dbReference type="GO" id="GO:0005829">
    <property type="term" value="C:cytosol"/>
    <property type="evidence" value="ECO:0007669"/>
    <property type="project" value="TreeGrafter"/>
</dbReference>
<reference key="1">
    <citation type="submission" date="2009-08" db="EMBL/GenBank/DDBJ databases">
        <title>The genome sequence of Methanothermobacter marburgensis.</title>
        <authorList>
            <person name="Kaster A."/>
            <person name="Seedorf H."/>
            <person name="Goenrich M."/>
            <person name="Wiezer A."/>
            <person name="Liesegang H."/>
            <person name="Thauer R."/>
            <person name="Gottschalk G."/>
        </authorList>
    </citation>
    <scope>NUCLEOTIDE SEQUENCE</scope>
    <source>
        <strain>Marburg</strain>
    </source>
</reference>